<dbReference type="SUPFAM" id="SSF82771">
    <property type="entry name" value="GIY-YIG endonuclease"/>
    <property type="match status" value="1"/>
</dbReference>
<evidence type="ECO:0000313" key="1">
    <source>
        <dbReference type="EMBL" id="MDR6294243.1"/>
    </source>
</evidence>
<dbReference type="RefSeq" id="WP_309801687.1">
    <property type="nucleotide sequence ID" value="NZ_JAVDPW010000017.1"/>
</dbReference>
<keyword evidence="2" id="KW-1185">Reference proteome</keyword>
<accession>A0ABU1K059</accession>
<proteinExistence type="predicted"/>
<reference evidence="1 2" key="1">
    <citation type="submission" date="2023-07" db="EMBL/GenBank/DDBJ databases">
        <title>Sorghum-associated microbial communities from plants grown in Nebraska, USA.</title>
        <authorList>
            <person name="Schachtman D."/>
        </authorList>
    </citation>
    <scope>NUCLEOTIDE SEQUENCE [LARGE SCALE GENOMIC DNA]</scope>
    <source>
        <strain evidence="1 2">584</strain>
    </source>
</reference>
<protein>
    <recommendedName>
        <fullName evidence="3">GIY-YIG nuclease family protein</fullName>
    </recommendedName>
</protein>
<evidence type="ECO:0000313" key="2">
    <source>
        <dbReference type="Proteomes" id="UP001262410"/>
    </source>
</evidence>
<dbReference type="CDD" id="cd10451">
    <property type="entry name" value="GIY-YIG_LuxR_like"/>
    <property type="match status" value="1"/>
</dbReference>
<dbReference type="InterPro" id="IPR035901">
    <property type="entry name" value="GIY-YIG_endonuc_sf"/>
</dbReference>
<evidence type="ECO:0008006" key="3">
    <source>
        <dbReference type="Google" id="ProtNLM"/>
    </source>
</evidence>
<dbReference type="Gene3D" id="3.40.1440.10">
    <property type="entry name" value="GIY-YIG endonuclease"/>
    <property type="match status" value="1"/>
</dbReference>
<dbReference type="EMBL" id="JAVDPW010000017">
    <property type="protein sequence ID" value="MDR6294243.1"/>
    <property type="molecule type" value="Genomic_DNA"/>
</dbReference>
<name>A0ABU1K059_9PROT</name>
<organism evidence="1 2">
    <name type="scientific">Inquilinus ginsengisoli</name>
    <dbReference type="NCBI Taxonomy" id="363840"/>
    <lineage>
        <taxon>Bacteria</taxon>
        <taxon>Pseudomonadati</taxon>
        <taxon>Pseudomonadota</taxon>
        <taxon>Alphaproteobacteria</taxon>
        <taxon>Rhodospirillales</taxon>
        <taxon>Rhodospirillaceae</taxon>
        <taxon>Inquilinus</taxon>
    </lineage>
</organism>
<dbReference type="Proteomes" id="UP001262410">
    <property type="component" value="Unassembled WGS sequence"/>
</dbReference>
<comment type="caution">
    <text evidence="1">The sequence shown here is derived from an EMBL/GenBank/DDBJ whole genome shotgun (WGS) entry which is preliminary data.</text>
</comment>
<gene>
    <name evidence="1" type="ORF">E9232_006797</name>
</gene>
<sequence length="111" mass="12550">MKGDDRKAAVDAYKERKVAAGIYAVRCEPLGECWVGRAPDLATIQNRLWFTLRQGSNPHRSLQAAWRAHGPEAFSFAVLEQLEDEDIAYVRDRALKDRLAHWAATLRATTI</sequence>